<evidence type="ECO:0000256" key="4">
    <source>
        <dbReference type="ARBA" id="ARBA00022801"/>
    </source>
</evidence>
<gene>
    <name evidence="9" type="ORF">OW729_19110</name>
</gene>
<dbReference type="SUPFAM" id="SSF52141">
    <property type="entry name" value="Uracil-DNA glycosylase-like"/>
    <property type="match status" value="1"/>
</dbReference>
<dbReference type="SMART" id="SM00987">
    <property type="entry name" value="UreE_C"/>
    <property type="match status" value="1"/>
</dbReference>
<organism evidence="9 10">
    <name type="scientific">Clostridium brassicae</name>
    <dbReference type="NCBI Taxonomy" id="2999072"/>
    <lineage>
        <taxon>Bacteria</taxon>
        <taxon>Bacillati</taxon>
        <taxon>Bacillota</taxon>
        <taxon>Clostridia</taxon>
        <taxon>Eubacteriales</taxon>
        <taxon>Clostridiaceae</taxon>
        <taxon>Clostridium</taxon>
    </lineage>
</organism>
<dbReference type="RefSeq" id="WP_268063132.1">
    <property type="nucleotide sequence ID" value="NZ_JAPQFJ010000046.1"/>
</dbReference>
<dbReference type="InterPro" id="IPR005122">
    <property type="entry name" value="Uracil-DNA_glycosylase-like"/>
</dbReference>
<dbReference type="InterPro" id="IPR036895">
    <property type="entry name" value="Uracil-DNA_glycosylase-like_sf"/>
</dbReference>
<dbReference type="CDD" id="cd10030">
    <property type="entry name" value="UDG-F4_TTUDGA_SPO1dp_like"/>
    <property type="match status" value="1"/>
</dbReference>
<keyword evidence="7" id="KW-0234">DNA repair</keyword>
<keyword evidence="1" id="KW-0004">4Fe-4S</keyword>
<dbReference type="Gene3D" id="3.40.470.10">
    <property type="entry name" value="Uracil-DNA glycosylase-like domain"/>
    <property type="match status" value="1"/>
</dbReference>
<evidence type="ECO:0000313" key="10">
    <source>
        <dbReference type="Proteomes" id="UP001144612"/>
    </source>
</evidence>
<evidence type="ECO:0000259" key="8">
    <source>
        <dbReference type="SMART" id="SM00986"/>
    </source>
</evidence>
<dbReference type="EMBL" id="JAPQFJ010000046">
    <property type="protein sequence ID" value="MCY6960693.1"/>
    <property type="molecule type" value="Genomic_DNA"/>
</dbReference>
<dbReference type="PANTHER" id="PTHR33693:SF1">
    <property type="entry name" value="TYPE-4 URACIL-DNA GLYCOSYLASE"/>
    <property type="match status" value="1"/>
</dbReference>
<evidence type="ECO:0000256" key="7">
    <source>
        <dbReference type="ARBA" id="ARBA00023204"/>
    </source>
</evidence>
<keyword evidence="5" id="KW-0408">Iron</keyword>
<evidence type="ECO:0000256" key="2">
    <source>
        <dbReference type="ARBA" id="ARBA00022723"/>
    </source>
</evidence>
<proteinExistence type="predicted"/>
<keyword evidence="6" id="KW-0411">Iron-sulfur</keyword>
<feature type="domain" description="Uracil-DNA glycosylase-like" evidence="8">
    <location>
        <begin position="28"/>
        <end position="192"/>
    </location>
</feature>
<sequence>MNTLENLRLKIKELSENYTDEEIGGWITGDGPVPCNILFVGEAPGKTEVEQGKPFVGMAGETFEEYLNSIDLTRTKVRVTNTCFFRPIKIKEGKTGRTTVSNRTPKSPEIKLFKEILDEEIELVNPKIIITLGNIPLKRLTNFKSIGDCHGQVYFNEELKRYVFPMYHPSALTYNRNDTFKKMYHDDWIKLKKVLETL</sequence>
<keyword evidence="10" id="KW-1185">Reference proteome</keyword>
<evidence type="ECO:0000256" key="3">
    <source>
        <dbReference type="ARBA" id="ARBA00022763"/>
    </source>
</evidence>
<dbReference type="PANTHER" id="PTHR33693">
    <property type="entry name" value="TYPE-5 URACIL-DNA GLYCOSYLASE"/>
    <property type="match status" value="1"/>
</dbReference>
<comment type="caution">
    <text evidence="9">The sequence shown here is derived from an EMBL/GenBank/DDBJ whole genome shotgun (WGS) entry which is preliminary data.</text>
</comment>
<evidence type="ECO:0000256" key="1">
    <source>
        <dbReference type="ARBA" id="ARBA00022485"/>
    </source>
</evidence>
<dbReference type="SMART" id="SM00986">
    <property type="entry name" value="UDG"/>
    <property type="match status" value="1"/>
</dbReference>
<keyword evidence="4" id="KW-0378">Hydrolase</keyword>
<keyword evidence="3" id="KW-0227">DNA damage</keyword>
<evidence type="ECO:0000256" key="6">
    <source>
        <dbReference type="ARBA" id="ARBA00023014"/>
    </source>
</evidence>
<reference evidence="9" key="1">
    <citation type="submission" date="2022-12" db="EMBL/GenBank/DDBJ databases">
        <title>Clostridium sp. nov., isolated from industrial wastewater.</title>
        <authorList>
            <person name="Jiayan W."/>
        </authorList>
    </citation>
    <scope>NUCLEOTIDE SEQUENCE</scope>
    <source>
        <strain evidence="9">ZC22-4</strain>
    </source>
</reference>
<keyword evidence="2" id="KW-0479">Metal-binding</keyword>
<evidence type="ECO:0000313" key="9">
    <source>
        <dbReference type="EMBL" id="MCY6960693.1"/>
    </source>
</evidence>
<protein>
    <submittedName>
        <fullName evidence="9">Uracil-DNA glycosylase</fullName>
    </submittedName>
</protein>
<dbReference type="Proteomes" id="UP001144612">
    <property type="component" value="Unassembled WGS sequence"/>
</dbReference>
<accession>A0ABT4DG96</accession>
<dbReference type="InterPro" id="IPR051536">
    <property type="entry name" value="UDG_Type-4/5"/>
</dbReference>
<evidence type="ECO:0000256" key="5">
    <source>
        <dbReference type="ARBA" id="ARBA00023004"/>
    </source>
</evidence>
<name>A0ABT4DG96_9CLOT</name>
<dbReference type="Pfam" id="PF03167">
    <property type="entry name" value="UDG"/>
    <property type="match status" value="1"/>
</dbReference>